<evidence type="ECO:0000256" key="2">
    <source>
        <dbReference type="ARBA" id="ARBA00023015"/>
    </source>
</evidence>
<keyword evidence="2" id="KW-0805">Transcription regulation</keyword>
<dbReference type="Pfam" id="PF00126">
    <property type="entry name" value="HTH_1"/>
    <property type="match status" value="1"/>
</dbReference>
<dbReference type="RefSeq" id="WP_095253773.1">
    <property type="nucleotide sequence ID" value="NZ_CP155469.1"/>
</dbReference>
<accession>A0A268RWK0</accession>
<dbReference type="GO" id="GO:0000976">
    <property type="term" value="F:transcription cis-regulatory region binding"/>
    <property type="evidence" value="ECO:0007669"/>
    <property type="project" value="TreeGrafter"/>
</dbReference>
<sequence>MNIQKLDVFLTLVETKKMTETAQQLKLSAPTVSFHIRSLEKEYGIKLFRTNAGGYRLTPGGEILYHYAKQLSQTNQKLEHALFQFKKGEAGSLQLGASGVPAQLFMPELIHKMAERYPRINVSLDVKTAPEIEQKLVRQELDFGLIMETSSQAKELVYEAFACDELVLAYSKDHPFSKVETVAEVDLSKQRLLVHTLSSSTKHFSKTWLKGRDKDMDLIELDSVSTIIKMLSFGQAVALISKRLIESEDHLAFTELNDNRLKRQIYFVYHQHLWENDAILFFKESVAALKEVITIESAPQIT</sequence>
<dbReference type="InterPro" id="IPR000847">
    <property type="entry name" value="LysR_HTH_N"/>
</dbReference>
<evidence type="ECO:0000259" key="5">
    <source>
        <dbReference type="PROSITE" id="PS50931"/>
    </source>
</evidence>
<dbReference type="Pfam" id="PF03466">
    <property type="entry name" value="LysR_substrate"/>
    <property type="match status" value="1"/>
</dbReference>
<dbReference type="SUPFAM" id="SSF53850">
    <property type="entry name" value="Periplasmic binding protein-like II"/>
    <property type="match status" value="1"/>
</dbReference>
<comment type="caution">
    <text evidence="6">The sequence shown here is derived from an EMBL/GenBank/DDBJ whole genome shotgun (WGS) entry which is preliminary data.</text>
</comment>
<keyword evidence="3" id="KW-0238">DNA-binding</keyword>
<organism evidence="6 7">
    <name type="scientific">Shouchella clausii</name>
    <name type="common">Alkalihalobacillus clausii</name>
    <dbReference type="NCBI Taxonomy" id="79880"/>
    <lineage>
        <taxon>Bacteria</taxon>
        <taxon>Bacillati</taxon>
        <taxon>Bacillota</taxon>
        <taxon>Bacilli</taxon>
        <taxon>Bacillales</taxon>
        <taxon>Bacillaceae</taxon>
        <taxon>Shouchella</taxon>
    </lineage>
</organism>
<dbReference type="Gene3D" id="3.40.190.290">
    <property type="match status" value="1"/>
</dbReference>
<proteinExistence type="inferred from homology"/>
<gene>
    <name evidence="6" type="ORF">CHH61_17950</name>
</gene>
<dbReference type="Gene3D" id="1.10.10.10">
    <property type="entry name" value="Winged helix-like DNA-binding domain superfamily/Winged helix DNA-binding domain"/>
    <property type="match status" value="1"/>
</dbReference>
<dbReference type="PANTHER" id="PTHR30126:SF39">
    <property type="entry name" value="HTH-TYPE TRANSCRIPTIONAL REGULATOR CYSL"/>
    <property type="match status" value="1"/>
</dbReference>
<keyword evidence="4" id="KW-0804">Transcription</keyword>
<dbReference type="SUPFAM" id="SSF46785">
    <property type="entry name" value="Winged helix' DNA-binding domain"/>
    <property type="match status" value="1"/>
</dbReference>
<dbReference type="AlphaFoldDB" id="A0A268RWK0"/>
<dbReference type="InterPro" id="IPR005119">
    <property type="entry name" value="LysR_subst-bd"/>
</dbReference>
<evidence type="ECO:0000313" key="6">
    <source>
        <dbReference type="EMBL" id="PAF24600.1"/>
    </source>
</evidence>
<feature type="domain" description="HTH lysR-type" evidence="5">
    <location>
        <begin position="1"/>
        <end position="58"/>
    </location>
</feature>
<dbReference type="InterPro" id="IPR036390">
    <property type="entry name" value="WH_DNA-bd_sf"/>
</dbReference>
<protein>
    <submittedName>
        <fullName evidence="6">LysR family transcriptional regulator</fullName>
    </submittedName>
</protein>
<name>A0A268RWK0_SHOCL</name>
<evidence type="ECO:0000256" key="4">
    <source>
        <dbReference type="ARBA" id="ARBA00023163"/>
    </source>
</evidence>
<reference evidence="6 7" key="1">
    <citation type="submission" date="2017-07" db="EMBL/GenBank/DDBJ databases">
        <title>Isolation and whole genome analysis of endospore-forming bacteria from heroin.</title>
        <authorList>
            <person name="Kalinowski J."/>
            <person name="Ahrens B."/>
            <person name="Al-Dilaimi A."/>
            <person name="Winkler A."/>
            <person name="Wibberg D."/>
            <person name="Schleenbecker U."/>
            <person name="Ruckert C."/>
            <person name="Wolfel R."/>
            <person name="Grass G."/>
        </authorList>
    </citation>
    <scope>NUCLEOTIDE SEQUENCE [LARGE SCALE GENOMIC DNA]</scope>
    <source>
        <strain evidence="6 7">7523-2</strain>
    </source>
</reference>
<evidence type="ECO:0000313" key="7">
    <source>
        <dbReference type="Proteomes" id="UP000216133"/>
    </source>
</evidence>
<comment type="similarity">
    <text evidence="1">Belongs to the LysR transcriptional regulatory family.</text>
</comment>
<evidence type="ECO:0000256" key="3">
    <source>
        <dbReference type="ARBA" id="ARBA00023125"/>
    </source>
</evidence>
<dbReference type="InterPro" id="IPR036388">
    <property type="entry name" value="WH-like_DNA-bd_sf"/>
</dbReference>
<dbReference type="Proteomes" id="UP000216133">
    <property type="component" value="Unassembled WGS sequence"/>
</dbReference>
<evidence type="ECO:0000256" key="1">
    <source>
        <dbReference type="ARBA" id="ARBA00009437"/>
    </source>
</evidence>
<dbReference type="EMBL" id="NPBS01000102">
    <property type="protein sequence ID" value="PAF24600.1"/>
    <property type="molecule type" value="Genomic_DNA"/>
</dbReference>
<dbReference type="GO" id="GO:0003700">
    <property type="term" value="F:DNA-binding transcription factor activity"/>
    <property type="evidence" value="ECO:0007669"/>
    <property type="project" value="InterPro"/>
</dbReference>
<dbReference type="PROSITE" id="PS50931">
    <property type="entry name" value="HTH_LYSR"/>
    <property type="match status" value="1"/>
</dbReference>
<dbReference type="PANTHER" id="PTHR30126">
    <property type="entry name" value="HTH-TYPE TRANSCRIPTIONAL REGULATOR"/>
    <property type="match status" value="1"/>
</dbReference>